<dbReference type="Pfam" id="PF00849">
    <property type="entry name" value="PseudoU_synth_2"/>
    <property type="match status" value="1"/>
</dbReference>
<dbReference type="GO" id="GO:0003723">
    <property type="term" value="F:RNA binding"/>
    <property type="evidence" value="ECO:0007669"/>
    <property type="project" value="InterPro"/>
</dbReference>
<dbReference type="GO" id="GO:0000455">
    <property type="term" value="P:enzyme-directed rRNA pseudouridine synthesis"/>
    <property type="evidence" value="ECO:0007669"/>
    <property type="project" value="TreeGrafter"/>
</dbReference>
<dbReference type="EMBL" id="JAAIKD010000001">
    <property type="protein sequence ID" value="NEV92564.1"/>
    <property type="molecule type" value="Genomic_DNA"/>
</dbReference>
<evidence type="ECO:0000259" key="2">
    <source>
        <dbReference type="Pfam" id="PF00849"/>
    </source>
</evidence>
<dbReference type="AlphaFoldDB" id="A0A6B3R5B6"/>
<evidence type="ECO:0000313" key="3">
    <source>
        <dbReference type="EMBL" id="NEV92564.1"/>
    </source>
</evidence>
<sequence>MQNSKSKLCIESHKVTDLEEKIRLQEYGVGIFESISTKSALKKSIKKGLITRDGEFARTSDWIETGQVLKLFAEELQEEKKIFRLKLEVLYEDESLAVIHKPGGYPTNGNYFKTIENALPFNLKRTSEKDELPYPQPVHRLDNPTSGVLLISKTVSAKTFLSVLFERHGIQKSYVAIVGGHMKPREGEIRSDLDGKNSLTRYQVEKTFRKNGEDYSLVHLNPSTGRTHQLRIHLSSLGHPILGDKIYGPENQKGRLLLHASSLRFQHPKTQKSLTIETELPHKFVKFINEMK</sequence>
<evidence type="ECO:0000256" key="1">
    <source>
        <dbReference type="ARBA" id="ARBA00010876"/>
    </source>
</evidence>
<keyword evidence="4" id="KW-1185">Reference proteome</keyword>
<dbReference type="SUPFAM" id="SSF55120">
    <property type="entry name" value="Pseudouridine synthase"/>
    <property type="match status" value="1"/>
</dbReference>
<evidence type="ECO:0000313" key="4">
    <source>
        <dbReference type="Proteomes" id="UP000478505"/>
    </source>
</evidence>
<proteinExistence type="inferred from homology"/>
<dbReference type="GO" id="GO:0140098">
    <property type="term" value="F:catalytic activity, acting on RNA"/>
    <property type="evidence" value="ECO:0007669"/>
    <property type="project" value="UniProtKB-ARBA"/>
</dbReference>
<dbReference type="InterPro" id="IPR050188">
    <property type="entry name" value="RluA_PseudoU_synthase"/>
</dbReference>
<feature type="domain" description="Pseudouridine synthase RsuA/RluA-like" evidence="2">
    <location>
        <begin position="96"/>
        <end position="236"/>
    </location>
</feature>
<accession>A0A6B3R5B6</accession>
<dbReference type="PROSITE" id="PS01129">
    <property type="entry name" value="PSI_RLU"/>
    <property type="match status" value="1"/>
</dbReference>
<dbReference type="Proteomes" id="UP000478505">
    <property type="component" value="Unassembled WGS sequence"/>
</dbReference>
<comment type="caution">
    <text evidence="3">The sequence shown here is derived from an EMBL/GenBank/DDBJ whole genome shotgun (WGS) entry which is preliminary data.</text>
</comment>
<dbReference type="CDD" id="cd02869">
    <property type="entry name" value="PseudoU_synth_RluA_like"/>
    <property type="match status" value="1"/>
</dbReference>
<dbReference type="InterPro" id="IPR020103">
    <property type="entry name" value="PsdUridine_synth_cat_dom_sf"/>
</dbReference>
<name>A0A6B3R5B6_9FLAO</name>
<protein>
    <submittedName>
        <fullName evidence="3">RluA family pseudouridine synthase</fullName>
    </submittedName>
</protein>
<gene>
    <name evidence="3" type="ORF">G3567_00170</name>
</gene>
<dbReference type="PANTHER" id="PTHR21600:SF87">
    <property type="entry name" value="RNA PSEUDOURIDYLATE SYNTHASE DOMAIN-CONTAINING PROTEIN 1"/>
    <property type="match status" value="1"/>
</dbReference>
<dbReference type="GO" id="GO:0009982">
    <property type="term" value="F:pseudouridine synthase activity"/>
    <property type="evidence" value="ECO:0007669"/>
    <property type="project" value="InterPro"/>
</dbReference>
<reference evidence="3 4" key="1">
    <citation type="submission" date="2020-02" db="EMBL/GenBank/DDBJ databases">
        <title>Flavobacteriaceae Psychroflexus bacterium YR1-1, complete genome.</title>
        <authorList>
            <person name="Li Y."/>
            <person name="Wu S."/>
        </authorList>
    </citation>
    <scope>NUCLEOTIDE SEQUENCE [LARGE SCALE GENOMIC DNA]</scope>
    <source>
        <strain evidence="3 4">YR1-1</strain>
    </source>
</reference>
<organism evidence="3 4">
    <name type="scientific">Psychroflexus aurantiacus</name>
    <dbReference type="NCBI Taxonomy" id="2709310"/>
    <lineage>
        <taxon>Bacteria</taxon>
        <taxon>Pseudomonadati</taxon>
        <taxon>Bacteroidota</taxon>
        <taxon>Flavobacteriia</taxon>
        <taxon>Flavobacteriales</taxon>
        <taxon>Flavobacteriaceae</taxon>
        <taxon>Psychroflexus</taxon>
    </lineage>
</organism>
<dbReference type="PANTHER" id="PTHR21600">
    <property type="entry name" value="MITOCHONDRIAL RNA PSEUDOURIDINE SYNTHASE"/>
    <property type="match status" value="1"/>
</dbReference>
<dbReference type="Gene3D" id="3.30.2350.10">
    <property type="entry name" value="Pseudouridine synthase"/>
    <property type="match status" value="1"/>
</dbReference>
<comment type="similarity">
    <text evidence="1">Belongs to the pseudouridine synthase RluA family.</text>
</comment>
<dbReference type="RefSeq" id="WP_164003160.1">
    <property type="nucleotide sequence ID" value="NZ_JAAIKD010000001.1"/>
</dbReference>
<dbReference type="InterPro" id="IPR006224">
    <property type="entry name" value="PsdUridine_synth_RluA-like_CS"/>
</dbReference>
<dbReference type="InterPro" id="IPR006145">
    <property type="entry name" value="PsdUridine_synth_RsuA/RluA"/>
</dbReference>